<keyword evidence="2" id="KW-1185">Reference proteome</keyword>
<name>A0ABU9DMA2_9BACL</name>
<evidence type="ECO:0000313" key="2">
    <source>
        <dbReference type="Proteomes" id="UP001469365"/>
    </source>
</evidence>
<accession>A0ABU9DMA2</accession>
<comment type="caution">
    <text evidence="1">The sequence shown here is derived from an EMBL/GenBank/DDBJ whole genome shotgun (WGS) entry which is preliminary data.</text>
</comment>
<proteinExistence type="predicted"/>
<dbReference type="EMBL" id="JBBPCC010000012">
    <property type="protein sequence ID" value="MEK8129985.1"/>
    <property type="molecule type" value="Genomic_DNA"/>
</dbReference>
<evidence type="ECO:0000313" key="1">
    <source>
        <dbReference type="EMBL" id="MEK8129985.1"/>
    </source>
</evidence>
<dbReference type="RefSeq" id="WP_341417111.1">
    <property type="nucleotide sequence ID" value="NZ_JBBPCC010000012.1"/>
</dbReference>
<reference evidence="1 2" key="1">
    <citation type="submission" date="2024-04" db="EMBL/GenBank/DDBJ databases">
        <title>draft genome sequnece of Paenibacillus filicis.</title>
        <authorList>
            <person name="Kim D.-U."/>
        </authorList>
    </citation>
    <scope>NUCLEOTIDE SEQUENCE [LARGE SCALE GENOMIC DNA]</scope>
    <source>
        <strain evidence="1 2">KACC14197</strain>
    </source>
</reference>
<gene>
    <name evidence="1" type="ORF">WMW72_18945</name>
</gene>
<organism evidence="1 2">
    <name type="scientific">Paenibacillus filicis</name>
    <dbReference type="NCBI Taxonomy" id="669464"/>
    <lineage>
        <taxon>Bacteria</taxon>
        <taxon>Bacillati</taxon>
        <taxon>Bacillota</taxon>
        <taxon>Bacilli</taxon>
        <taxon>Bacillales</taxon>
        <taxon>Paenibacillaceae</taxon>
        <taxon>Paenibacillus</taxon>
    </lineage>
</organism>
<sequence>MKNNREALITKNYIQFCYTCQKAHECVTEKQCMDCWVEKGVAPAELLDENETQRLLREYAE</sequence>
<protein>
    <submittedName>
        <fullName evidence="1">Uncharacterized protein</fullName>
    </submittedName>
</protein>
<dbReference type="Proteomes" id="UP001469365">
    <property type="component" value="Unassembled WGS sequence"/>
</dbReference>